<keyword evidence="2" id="KW-1185">Reference proteome</keyword>
<evidence type="ECO:0000313" key="1">
    <source>
        <dbReference type="EMBL" id="MFD2869905.1"/>
    </source>
</evidence>
<proteinExistence type="predicted"/>
<dbReference type="Proteomes" id="UP001597568">
    <property type="component" value="Unassembled WGS sequence"/>
</dbReference>
<dbReference type="RefSeq" id="WP_380148564.1">
    <property type="nucleotide sequence ID" value="NZ_JBHUOR010000130.1"/>
</dbReference>
<gene>
    <name evidence="1" type="ORF">ACFSY7_15535</name>
</gene>
<accession>A0ABW5Y3R2</accession>
<organism evidence="1 2">
    <name type="scientific">Kurthia populi</name>
    <dbReference type="NCBI Taxonomy" id="1562132"/>
    <lineage>
        <taxon>Bacteria</taxon>
        <taxon>Bacillati</taxon>
        <taxon>Bacillota</taxon>
        <taxon>Bacilli</taxon>
        <taxon>Bacillales</taxon>
        <taxon>Caryophanaceae</taxon>
        <taxon>Kurthia</taxon>
    </lineage>
</organism>
<comment type="caution">
    <text evidence="1">The sequence shown here is derived from an EMBL/GenBank/DDBJ whole genome shotgun (WGS) entry which is preliminary data.</text>
</comment>
<dbReference type="EMBL" id="JBHUOR010000130">
    <property type="protein sequence ID" value="MFD2869905.1"/>
    <property type="molecule type" value="Genomic_DNA"/>
</dbReference>
<evidence type="ECO:0000313" key="2">
    <source>
        <dbReference type="Proteomes" id="UP001597568"/>
    </source>
</evidence>
<name>A0ABW5Y3R2_9BACL</name>
<reference evidence="2" key="1">
    <citation type="journal article" date="2019" name="Int. J. Syst. Evol. Microbiol.">
        <title>The Global Catalogue of Microorganisms (GCM) 10K type strain sequencing project: providing services to taxonomists for standard genome sequencing and annotation.</title>
        <authorList>
            <consortium name="The Broad Institute Genomics Platform"/>
            <consortium name="The Broad Institute Genome Sequencing Center for Infectious Disease"/>
            <person name="Wu L."/>
            <person name="Ma J."/>
        </authorList>
    </citation>
    <scope>NUCLEOTIDE SEQUENCE [LARGE SCALE GENOMIC DNA]</scope>
    <source>
        <strain evidence="2">KCTC 33522</strain>
    </source>
</reference>
<protein>
    <submittedName>
        <fullName evidence="1">Uncharacterized protein</fullName>
    </submittedName>
</protein>
<sequence length="82" mass="9840">MNRQTLLKHDNYIIVQHSHYPAMKIYRKKSLTTYHIQKLLAYQKAFDLTDMFLRDFKIKTVTVKQPQVVRYALLLKSVNKTL</sequence>